<organism evidence="8 9">
    <name type="scientific">Sphaerotilus montanus</name>
    <dbReference type="NCBI Taxonomy" id="522889"/>
    <lineage>
        <taxon>Bacteria</taxon>
        <taxon>Pseudomonadati</taxon>
        <taxon>Pseudomonadota</taxon>
        <taxon>Betaproteobacteria</taxon>
        <taxon>Burkholderiales</taxon>
        <taxon>Sphaerotilaceae</taxon>
        <taxon>Sphaerotilus</taxon>
    </lineage>
</organism>
<keyword evidence="3 7" id="KW-0812">Transmembrane</keyword>
<dbReference type="Gene3D" id="2.60.450.10">
    <property type="entry name" value="Lipopolysaccharide (LPS) transport protein A like domain"/>
    <property type="match status" value="1"/>
</dbReference>
<dbReference type="InterPro" id="IPR052363">
    <property type="entry name" value="LPS_export_LptC"/>
</dbReference>
<comment type="caution">
    <text evidence="8">The sequence shown here is derived from an EMBL/GenBank/DDBJ whole genome shotgun (WGS) entry which is preliminary data.</text>
</comment>
<dbReference type="InterPro" id="IPR010664">
    <property type="entry name" value="LipoPS_assembly_LptC-rel"/>
</dbReference>
<dbReference type="NCBIfam" id="TIGR04409">
    <property type="entry name" value="LptC_YrbK"/>
    <property type="match status" value="1"/>
</dbReference>
<evidence type="ECO:0000313" key="9">
    <source>
        <dbReference type="Proteomes" id="UP000518288"/>
    </source>
</evidence>
<evidence type="ECO:0000313" key="8">
    <source>
        <dbReference type="EMBL" id="NYG32149.1"/>
    </source>
</evidence>
<keyword evidence="2" id="KW-0997">Cell inner membrane</keyword>
<dbReference type="InterPro" id="IPR026265">
    <property type="entry name" value="LptC"/>
</dbReference>
<dbReference type="AlphaFoldDB" id="A0A7Y9QX04"/>
<evidence type="ECO:0000256" key="2">
    <source>
        <dbReference type="ARBA" id="ARBA00022519"/>
    </source>
</evidence>
<evidence type="ECO:0000256" key="5">
    <source>
        <dbReference type="ARBA" id="ARBA00023136"/>
    </source>
</evidence>
<name>A0A7Y9QX04_9BURK</name>
<keyword evidence="5 7" id="KW-0472">Membrane</keyword>
<dbReference type="PANTHER" id="PTHR37481:SF1">
    <property type="entry name" value="LIPOPOLYSACCHARIDE EXPORT SYSTEM PROTEIN LPTC"/>
    <property type="match status" value="1"/>
</dbReference>
<reference evidence="8 9" key="1">
    <citation type="submission" date="2020-07" db="EMBL/GenBank/DDBJ databases">
        <title>Genomic Encyclopedia of Archaeal and Bacterial Type Strains, Phase II (KMG-II): from individual species to whole genera.</title>
        <authorList>
            <person name="Goeker M."/>
        </authorList>
    </citation>
    <scope>NUCLEOTIDE SEQUENCE [LARGE SCALE GENOMIC DNA]</scope>
    <source>
        <strain evidence="8 9">DSM 21226</strain>
    </source>
</reference>
<sequence length="227" mass="24953">MAPLDDDDVTPLPLPPLLSRLPEAAGHPALPRGVRMRHALLGNLPLFLMALLAAATWWLVQSTPAPEQERMPAEVRHEPDYEMRGFSVQHYVSAGPARGVVEGDVVRHYPDTDTLEIDGVRLRWRDDQGHTLRATAARATATGDGNEVRLTGGATVVRDLLPGEEAPMTFSSEEMVFDRRADQVRSARPVTLRQGASVIEARTLVYDHADGRLDLQGAVRGHLPARR</sequence>
<dbReference type="EMBL" id="JACCFH010000001">
    <property type="protein sequence ID" value="NYG32149.1"/>
    <property type="molecule type" value="Genomic_DNA"/>
</dbReference>
<evidence type="ECO:0000256" key="1">
    <source>
        <dbReference type="ARBA" id="ARBA00022475"/>
    </source>
</evidence>
<dbReference type="GO" id="GO:0005886">
    <property type="term" value="C:plasma membrane"/>
    <property type="evidence" value="ECO:0007669"/>
    <property type="project" value="InterPro"/>
</dbReference>
<gene>
    <name evidence="8" type="ORF">BDD16_001135</name>
</gene>
<feature type="transmembrane region" description="Helical" evidence="7">
    <location>
        <begin position="40"/>
        <end position="60"/>
    </location>
</feature>
<dbReference type="Pfam" id="PF06835">
    <property type="entry name" value="LptC"/>
    <property type="match status" value="1"/>
</dbReference>
<evidence type="ECO:0000256" key="3">
    <source>
        <dbReference type="ARBA" id="ARBA00022692"/>
    </source>
</evidence>
<keyword evidence="1" id="KW-1003">Cell membrane</keyword>
<evidence type="ECO:0000256" key="4">
    <source>
        <dbReference type="ARBA" id="ARBA00022989"/>
    </source>
</evidence>
<proteinExistence type="predicted"/>
<evidence type="ECO:0000256" key="6">
    <source>
        <dbReference type="SAM" id="MobiDB-lite"/>
    </source>
</evidence>
<dbReference type="GO" id="GO:0015221">
    <property type="term" value="F:lipopolysaccharide transmembrane transporter activity"/>
    <property type="evidence" value="ECO:0007669"/>
    <property type="project" value="InterPro"/>
</dbReference>
<dbReference type="Proteomes" id="UP000518288">
    <property type="component" value="Unassembled WGS sequence"/>
</dbReference>
<protein>
    <submittedName>
        <fullName evidence="8">Lipopolysaccharide export system protein LptC</fullName>
    </submittedName>
</protein>
<dbReference type="PANTHER" id="PTHR37481">
    <property type="entry name" value="LIPOPOLYSACCHARIDE EXPORT SYSTEM PROTEIN LPTC"/>
    <property type="match status" value="1"/>
</dbReference>
<feature type="region of interest" description="Disordered" evidence="6">
    <location>
        <begin position="1"/>
        <end position="23"/>
    </location>
</feature>
<dbReference type="GO" id="GO:0030288">
    <property type="term" value="C:outer membrane-bounded periplasmic space"/>
    <property type="evidence" value="ECO:0007669"/>
    <property type="project" value="TreeGrafter"/>
</dbReference>
<evidence type="ECO:0000256" key="7">
    <source>
        <dbReference type="SAM" id="Phobius"/>
    </source>
</evidence>
<keyword evidence="9" id="KW-1185">Reference proteome</keyword>
<dbReference type="GO" id="GO:0017089">
    <property type="term" value="F:glycolipid transfer activity"/>
    <property type="evidence" value="ECO:0007669"/>
    <property type="project" value="TreeGrafter"/>
</dbReference>
<keyword evidence="4 7" id="KW-1133">Transmembrane helix</keyword>
<accession>A0A7Y9QX04</accession>
<dbReference type="RefSeq" id="WP_179633070.1">
    <property type="nucleotide sequence ID" value="NZ_JACCFH010000001.1"/>
</dbReference>